<feature type="signal peptide" evidence="1">
    <location>
        <begin position="1"/>
        <end position="18"/>
    </location>
</feature>
<dbReference type="CDD" id="cd10917">
    <property type="entry name" value="CE4_NodB_like_6s_7s"/>
    <property type="match status" value="1"/>
</dbReference>
<evidence type="ECO:0000256" key="1">
    <source>
        <dbReference type="SAM" id="SignalP"/>
    </source>
</evidence>
<gene>
    <name evidence="3" type="ORF">DLD99_05170</name>
</gene>
<dbReference type="GO" id="GO:0005975">
    <property type="term" value="P:carbohydrate metabolic process"/>
    <property type="evidence" value="ECO:0007669"/>
    <property type="project" value="InterPro"/>
</dbReference>
<name>A0A345RKR5_9PSED</name>
<keyword evidence="1" id="KW-0732">Signal</keyword>
<dbReference type="Pfam" id="PF01522">
    <property type="entry name" value="Polysacc_deac_1"/>
    <property type="match status" value="1"/>
</dbReference>
<dbReference type="EMBL" id="CP029608">
    <property type="protein sequence ID" value="AXI59881.1"/>
    <property type="molecule type" value="Genomic_DNA"/>
</dbReference>
<dbReference type="Gene3D" id="3.20.20.370">
    <property type="entry name" value="Glycoside hydrolase/deacetylase"/>
    <property type="match status" value="1"/>
</dbReference>
<sequence length="374" mass="42625">MRIVLLFTVWLLSFGAVAAPGDIATLDRSTWPEKLDNPTLFDVASRAEVLMFARGLLGSEALDEAALAQRLGLRTVNLEAINSLRERLWQRLLTSYNYAQQSCDQDASFCFLVEDLPTLREQAAKFVVSEESYYTKWAEPSRIFHQQYLDELLRKAALSPQTTSEVDHFGDYERNGDDMHDRLFLLSFDSAANLQPDNTEWLADYLRKANLSGTFFMLGKDIQARLTEHSVSNLQSLFSRQCVGVQGWEFRSHSHWQDWQDSVRRSADLVKNKLPENYVPLFRPPEGQRRSDAGSFLRNQGLQVALWDIDAQDGAGKLKGNPSAQRVLTLMLLWRHGVINFNMKQDAVKTALPWLITQTAQSGIGWEDCQDAFR</sequence>
<protein>
    <submittedName>
        <fullName evidence="3">Polysaccharide deacetylase</fullName>
    </submittedName>
</protein>
<keyword evidence="4" id="KW-1185">Reference proteome</keyword>
<dbReference type="InterPro" id="IPR011330">
    <property type="entry name" value="Glyco_hydro/deAcase_b/a-brl"/>
</dbReference>
<evidence type="ECO:0000259" key="2">
    <source>
        <dbReference type="Pfam" id="PF01522"/>
    </source>
</evidence>
<evidence type="ECO:0000313" key="3">
    <source>
        <dbReference type="EMBL" id="AXI59881.1"/>
    </source>
</evidence>
<evidence type="ECO:0000313" key="4">
    <source>
        <dbReference type="Proteomes" id="UP000253720"/>
    </source>
</evidence>
<dbReference type="InterPro" id="IPR002509">
    <property type="entry name" value="NODB_dom"/>
</dbReference>
<feature type="domain" description="NodB homology" evidence="2">
    <location>
        <begin position="179"/>
        <end position="304"/>
    </location>
</feature>
<organism evidence="3 4">
    <name type="scientific">Pseudomonas kribbensis</name>
    <dbReference type="NCBI Taxonomy" id="1628086"/>
    <lineage>
        <taxon>Bacteria</taxon>
        <taxon>Pseudomonadati</taxon>
        <taxon>Pseudomonadota</taxon>
        <taxon>Gammaproteobacteria</taxon>
        <taxon>Pseudomonadales</taxon>
        <taxon>Pseudomonadaceae</taxon>
        <taxon>Pseudomonas</taxon>
    </lineage>
</organism>
<accession>A0A345RKR5</accession>
<reference evidence="3 4" key="1">
    <citation type="submission" date="2018-05" db="EMBL/GenBank/DDBJ databases">
        <title>Complete genome sequence of Pseudomonas kribbensis 46-2(T).</title>
        <authorList>
            <person name="Jeong H."/>
            <person name="Lee S.-G."/>
            <person name="Rha E."/>
            <person name="Kim H."/>
        </authorList>
    </citation>
    <scope>NUCLEOTIDE SEQUENCE [LARGE SCALE GENOMIC DNA]</scope>
    <source>
        <strain evidence="3 4">46-2</strain>
    </source>
</reference>
<dbReference type="PANTHER" id="PTHR10587">
    <property type="entry name" value="GLYCOSYL TRANSFERASE-RELATED"/>
    <property type="match status" value="1"/>
</dbReference>
<dbReference type="AlphaFoldDB" id="A0A345RKR5"/>
<feature type="chain" id="PRO_5016691155" evidence="1">
    <location>
        <begin position="19"/>
        <end position="374"/>
    </location>
</feature>
<dbReference type="KEGG" id="pke:DLD99_05170"/>
<dbReference type="SUPFAM" id="SSF88713">
    <property type="entry name" value="Glycoside hydrolase/deacetylase"/>
    <property type="match status" value="1"/>
</dbReference>
<dbReference type="GO" id="GO:0016810">
    <property type="term" value="F:hydrolase activity, acting on carbon-nitrogen (but not peptide) bonds"/>
    <property type="evidence" value="ECO:0007669"/>
    <property type="project" value="InterPro"/>
</dbReference>
<dbReference type="Proteomes" id="UP000253720">
    <property type="component" value="Chromosome"/>
</dbReference>
<proteinExistence type="predicted"/>
<dbReference type="InterPro" id="IPR050248">
    <property type="entry name" value="Polysacc_deacetylase_ArnD"/>
</dbReference>
<dbReference type="RefSeq" id="WP_114881485.1">
    <property type="nucleotide sequence ID" value="NZ_CP029608.1"/>
</dbReference>